<accession>A0AAV4XZR2</accession>
<sequence>MPSLCSCCSSARNHEGRENQPGHQLHSGPKHQTTRLCMRVIRRCCYPLRWPTRPVIVENLCGQNRVSWYTIVKIFLDSV</sequence>
<evidence type="ECO:0000313" key="3">
    <source>
        <dbReference type="Proteomes" id="UP001054945"/>
    </source>
</evidence>
<gene>
    <name evidence="2" type="ORF">CEXT_334111</name>
</gene>
<reference evidence="2 3" key="1">
    <citation type="submission" date="2021-06" db="EMBL/GenBank/DDBJ databases">
        <title>Caerostris extrusa draft genome.</title>
        <authorList>
            <person name="Kono N."/>
            <person name="Arakawa K."/>
        </authorList>
    </citation>
    <scope>NUCLEOTIDE SEQUENCE [LARGE SCALE GENOMIC DNA]</scope>
</reference>
<dbReference type="EMBL" id="BPLR01018421">
    <property type="protein sequence ID" value="GIY99451.1"/>
    <property type="molecule type" value="Genomic_DNA"/>
</dbReference>
<organism evidence="2 3">
    <name type="scientific">Caerostris extrusa</name>
    <name type="common">Bark spider</name>
    <name type="synonym">Caerostris bankana</name>
    <dbReference type="NCBI Taxonomy" id="172846"/>
    <lineage>
        <taxon>Eukaryota</taxon>
        <taxon>Metazoa</taxon>
        <taxon>Ecdysozoa</taxon>
        <taxon>Arthropoda</taxon>
        <taxon>Chelicerata</taxon>
        <taxon>Arachnida</taxon>
        <taxon>Araneae</taxon>
        <taxon>Araneomorphae</taxon>
        <taxon>Entelegynae</taxon>
        <taxon>Araneoidea</taxon>
        <taxon>Araneidae</taxon>
        <taxon>Caerostris</taxon>
    </lineage>
</organism>
<dbReference type="AlphaFoldDB" id="A0AAV4XZR2"/>
<comment type="caution">
    <text evidence="2">The sequence shown here is derived from an EMBL/GenBank/DDBJ whole genome shotgun (WGS) entry which is preliminary data.</text>
</comment>
<evidence type="ECO:0000313" key="2">
    <source>
        <dbReference type="EMBL" id="GIY99451.1"/>
    </source>
</evidence>
<protein>
    <submittedName>
        <fullName evidence="2">Uncharacterized protein</fullName>
    </submittedName>
</protein>
<dbReference type="Proteomes" id="UP001054945">
    <property type="component" value="Unassembled WGS sequence"/>
</dbReference>
<name>A0AAV4XZR2_CAEEX</name>
<evidence type="ECO:0000256" key="1">
    <source>
        <dbReference type="SAM" id="MobiDB-lite"/>
    </source>
</evidence>
<keyword evidence="3" id="KW-1185">Reference proteome</keyword>
<proteinExistence type="predicted"/>
<feature type="region of interest" description="Disordered" evidence="1">
    <location>
        <begin position="13"/>
        <end position="32"/>
    </location>
</feature>